<proteinExistence type="predicted"/>
<evidence type="ECO:0000313" key="1">
    <source>
        <dbReference type="EMBL" id="KKN13495.1"/>
    </source>
</evidence>
<dbReference type="EMBL" id="LAZR01003917">
    <property type="protein sequence ID" value="KKN13495.1"/>
    <property type="molecule type" value="Genomic_DNA"/>
</dbReference>
<gene>
    <name evidence="1" type="ORF">LCGC14_1005890</name>
</gene>
<reference evidence="1" key="1">
    <citation type="journal article" date="2015" name="Nature">
        <title>Complex archaea that bridge the gap between prokaryotes and eukaryotes.</title>
        <authorList>
            <person name="Spang A."/>
            <person name="Saw J.H."/>
            <person name="Jorgensen S.L."/>
            <person name="Zaremba-Niedzwiedzka K."/>
            <person name="Martijn J."/>
            <person name="Lind A.E."/>
            <person name="van Eijk R."/>
            <person name="Schleper C."/>
            <person name="Guy L."/>
            <person name="Ettema T.J."/>
        </authorList>
    </citation>
    <scope>NUCLEOTIDE SEQUENCE</scope>
</reference>
<comment type="caution">
    <text evidence="1">The sequence shown here is derived from an EMBL/GenBank/DDBJ whole genome shotgun (WGS) entry which is preliminary data.</text>
</comment>
<sequence>MTLPWKSKRNELRGLCHRCFNSDVLLTIEKGEIVCHGCVWVVAEERGSDPEDIPE</sequence>
<protein>
    <submittedName>
        <fullName evidence="1">Uncharacterized protein</fullName>
    </submittedName>
</protein>
<dbReference type="SUPFAM" id="SSF57783">
    <property type="entry name" value="Zinc beta-ribbon"/>
    <property type="match status" value="1"/>
</dbReference>
<organism evidence="1">
    <name type="scientific">marine sediment metagenome</name>
    <dbReference type="NCBI Taxonomy" id="412755"/>
    <lineage>
        <taxon>unclassified sequences</taxon>
        <taxon>metagenomes</taxon>
        <taxon>ecological metagenomes</taxon>
    </lineage>
</organism>
<dbReference type="AlphaFoldDB" id="A0A0F9N1T7"/>
<accession>A0A0F9N1T7</accession>
<name>A0A0F9N1T7_9ZZZZ</name>